<comment type="caution">
    <text evidence="5">Lacks conserved residue(s) required for the propagation of feature annotation.</text>
</comment>
<feature type="chain" id="PRO_5043875385" description="EGF-like domain-containing protein" evidence="7">
    <location>
        <begin position="23"/>
        <end position="433"/>
    </location>
</feature>
<dbReference type="InterPro" id="IPR052235">
    <property type="entry name" value="Nephronectin_domain"/>
</dbReference>
<dbReference type="PROSITE" id="PS50026">
    <property type="entry name" value="EGF_3"/>
    <property type="match status" value="3"/>
</dbReference>
<keyword evidence="2 7" id="KW-0732">Signal</keyword>
<evidence type="ECO:0000256" key="2">
    <source>
        <dbReference type="ARBA" id="ARBA00022729"/>
    </source>
</evidence>
<dbReference type="InterPro" id="IPR049883">
    <property type="entry name" value="NOTCH1_EGF-like"/>
</dbReference>
<evidence type="ECO:0000256" key="3">
    <source>
        <dbReference type="ARBA" id="ARBA00022737"/>
    </source>
</evidence>
<accession>A0AAV2BM10</accession>
<dbReference type="PROSITE" id="PS00022">
    <property type="entry name" value="EGF_1"/>
    <property type="match status" value="1"/>
</dbReference>
<feature type="disulfide bond" evidence="5">
    <location>
        <begin position="357"/>
        <end position="374"/>
    </location>
</feature>
<dbReference type="GO" id="GO:0005509">
    <property type="term" value="F:calcium ion binding"/>
    <property type="evidence" value="ECO:0007669"/>
    <property type="project" value="InterPro"/>
</dbReference>
<reference evidence="9 10" key="1">
    <citation type="submission" date="2024-04" db="EMBL/GenBank/DDBJ databases">
        <authorList>
            <person name="Rising A."/>
            <person name="Reimegard J."/>
            <person name="Sonavane S."/>
            <person name="Akerstrom W."/>
            <person name="Nylinder S."/>
            <person name="Hedman E."/>
            <person name="Kallberg Y."/>
        </authorList>
    </citation>
    <scope>NUCLEOTIDE SEQUENCE [LARGE SCALE GENOMIC DNA]</scope>
</reference>
<dbReference type="SUPFAM" id="SSF57196">
    <property type="entry name" value="EGF/Laminin"/>
    <property type="match status" value="2"/>
</dbReference>
<dbReference type="InterPro" id="IPR000742">
    <property type="entry name" value="EGF"/>
</dbReference>
<proteinExistence type="predicted"/>
<evidence type="ECO:0000256" key="4">
    <source>
        <dbReference type="ARBA" id="ARBA00023157"/>
    </source>
</evidence>
<keyword evidence="6" id="KW-1133">Transmembrane helix</keyword>
<keyword evidence="6" id="KW-0812">Transmembrane</keyword>
<dbReference type="PANTHER" id="PTHR24050">
    <property type="entry name" value="PA14 DOMAIN-CONTAINING PROTEIN"/>
    <property type="match status" value="1"/>
</dbReference>
<name>A0AAV2BM10_9ARAC</name>
<dbReference type="FunFam" id="2.10.25.10:FF:000038">
    <property type="entry name" value="Fibrillin 2"/>
    <property type="match status" value="2"/>
</dbReference>
<keyword evidence="6" id="KW-0472">Membrane</keyword>
<dbReference type="Gene3D" id="2.10.25.10">
    <property type="entry name" value="Laminin"/>
    <property type="match status" value="2"/>
</dbReference>
<evidence type="ECO:0000313" key="10">
    <source>
        <dbReference type="Proteomes" id="UP001497382"/>
    </source>
</evidence>
<dbReference type="CDD" id="cd00054">
    <property type="entry name" value="EGF_CA"/>
    <property type="match status" value="2"/>
</dbReference>
<feature type="domain" description="EGF-like" evidence="8">
    <location>
        <begin position="346"/>
        <end position="386"/>
    </location>
</feature>
<dbReference type="AlphaFoldDB" id="A0AAV2BM10"/>
<keyword evidence="4 5" id="KW-1015">Disulfide bond</keyword>
<feature type="domain" description="EGF-like" evidence="8">
    <location>
        <begin position="299"/>
        <end position="336"/>
    </location>
</feature>
<evidence type="ECO:0000256" key="6">
    <source>
        <dbReference type="SAM" id="Phobius"/>
    </source>
</evidence>
<organism evidence="9 10">
    <name type="scientific">Larinioides sclopetarius</name>
    <dbReference type="NCBI Taxonomy" id="280406"/>
    <lineage>
        <taxon>Eukaryota</taxon>
        <taxon>Metazoa</taxon>
        <taxon>Ecdysozoa</taxon>
        <taxon>Arthropoda</taxon>
        <taxon>Chelicerata</taxon>
        <taxon>Arachnida</taxon>
        <taxon>Araneae</taxon>
        <taxon>Araneomorphae</taxon>
        <taxon>Entelegynae</taxon>
        <taxon>Araneoidea</taxon>
        <taxon>Araneidae</taxon>
        <taxon>Larinioides</taxon>
    </lineage>
</organism>
<dbReference type="SMART" id="SM00181">
    <property type="entry name" value="EGF"/>
    <property type="match status" value="6"/>
</dbReference>
<dbReference type="Proteomes" id="UP001497382">
    <property type="component" value="Unassembled WGS sequence"/>
</dbReference>
<dbReference type="SMART" id="SM00179">
    <property type="entry name" value="EGF_CA"/>
    <property type="match status" value="2"/>
</dbReference>
<keyword evidence="10" id="KW-1185">Reference proteome</keyword>
<evidence type="ECO:0000256" key="5">
    <source>
        <dbReference type="PROSITE-ProRule" id="PRU00076"/>
    </source>
</evidence>
<feature type="domain" description="EGF-like" evidence="8">
    <location>
        <begin position="148"/>
        <end position="184"/>
    </location>
</feature>
<evidence type="ECO:0000256" key="7">
    <source>
        <dbReference type="SAM" id="SignalP"/>
    </source>
</evidence>
<dbReference type="PROSITE" id="PS00010">
    <property type="entry name" value="ASX_HYDROXYL"/>
    <property type="match status" value="2"/>
</dbReference>
<dbReference type="InterPro" id="IPR000152">
    <property type="entry name" value="EGF-type_Asp/Asn_hydroxyl_site"/>
</dbReference>
<protein>
    <recommendedName>
        <fullName evidence="8">EGF-like domain-containing protein</fullName>
    </recommendedName>
</protein>
<keyword evidence="3" id="KW-0677">Repeat</keyword>
<keyword evidence="1 5" id="KW-0245">EGF-like domain</keyword>
<feature type="signal peptide" evidence="7">
    <location>
        <begin position="1"/>
        <end position="22"/>
    </location>
</feature>
<dbReference type="InterPro" id="IPR001881">
    <property type="entry name" value="EGF-like_Ca-bd_dom"/>
</dbReference>
<dbReference type="EMBL" id="CAXIEN010000409">
    <property type="protein sequence ID" value="CAL1296930.1"/>
    <property type="molecule type" value="Genomic_DNA"/>
</dbReference>
<evidence type="ECO:0000256" key="1">
    <source>
        <dbReference type="ARBA" id="ARBA00022536"/>
    </source>
</evidence>
<feature type="disulfide bond" evidence="5">
    <location>
        <begin position="174"/>
        <end position="183"/>
    </location>
</feature>
<comment type="caution">
    <text evidence="9">The sequence shown here is derived from an EMBL/GenBank/DDBJ whole genome shotgun (WGS) entry which is preliminary data.</text>
</comment>
<evidence type="ECO:0000313" key="9">
    <source>
        <dbReference type="EMBL" id="CAL1296930.1"/>
    </source>
</evidence>
<dbReference type="GO" id="GO:0005576">
    <property type="term" value="C:extracellular region"/>
    <property type="evidence" value="ECO:0007669"/>
    <property type="project" value="UniProtKB-SubCell"/>
</dbReference>
<dbReference type="PANTHER" id="PTHR24050:SF27">
    <property type="entry name" value="FIBRILLIN-1"/>
    <property type="match status" value="1"/>
</dbReference>
<feature type="transmembrane region" description="Helical" evidence="6">
    <location>
        <begin position="401"/>
        <end position="421"/>
    </location>
</feature>
<dbReference type="InterPro" id="IPR018097">
    <property type="entry name" value="EGF_Ca-bd_CS"/>
</dbReference>
<dbReference type="Pfam" id="PF07645">
    <property type="entry name" value="EGF_CA"/>
    <property type="match status" value="2"/>
</dbReference>
<evidence type="ECO:0000259" key="8">
    <source>
        <dbReference type="PROSITE" id="PS50026"/>
    </source>
</evidence>
<sequence length="433" mass="48977">MEKTIIFSITVVLCFGKFITSAAEVSEIDVSISQTETVNYIPVDTAVNKEFHFNGSELGMARADQCKCKNGKCMRACDIEKTTSCEDQRMVCVCNPEFAKQGEGECEYCDCGQGFNCTFKWAYNILWEKTCICPDGYFFNDIYSSKCIPECSRKRPCKYDGTCSYYGAHKMCACPWETKGFLCEEIECGSKCQNRLEVDCLYDQFERVVYCSCKNQSLYYDEEANICRQCTCGSGECEFNSNGQKICKCLDGFYEKEGICKTCDCHSLNDMKTKCELTGNTKRCFCQKGFKDVLGHCEDINECETNNTCHPSATCYNIFGGFFCRCPNDYEGTDGEKVEPGEVCEDIDECDKSPNHCWFFDNVKCVNLPGSYKCECFQGYEPRTYSDEPHQTTCVRTSKNVGPAMIVVGTTLVLMLVSYLAHVRVKKRAARSN</sequence>
<gene>
    <name evidence="9" type="ORF">LARSCL_LOCUS20008</name>
</gene>
<dbReference type="PROSITE" id="PS01187">
    <property type="entry name" value="EGF_CA"/>
    <property type="match status" value="2"/>
</dbReference>